<proteinExistence type="predicted"/>
<organism evidence="1 3">
    <name type="scientific">Treponema socranskii subsp. socranskii VPI DR56BR1116 = ATCC 35536</name>
    <dbReference type="NCBI Taxonomy" id="1125725"/>
    <lineage>
        <taxon>Bacteria</taxon>
        <taxon>Pseudomonadati</taxon>
        <taxon>Spirochaetota</taxon>
        <taxon>Spirochaetia</taxon>
        <taxon>Spirochaetales</taxon>
        <taxon>Treponemataceae</taxon>
        <taxon>Treponema</taxon>
    </lineage>
</organism>
<dbReference type="RefSeq" id="WP_021329936.1">
    <property type="nucleotide sequence ID" value="NZ_AUZJ01000017.1"/>
</dbReference>
<accession>U2L2P9</accession>
<comment type="caution">
    <text evidence="1">The sequence shown here is derived from an EMBL/GenBank/DDBJ whole genome shotgun (WGS) entry which is preliminary data.</text>
</comment>
<evidence type="ECO:0000313" key="2">
    <source>
        <dbReference type="EMBL" id="ERK05007.1"/>
    </source>
</evidence>
<dbReference type="Proteomes" id="UP000016646">
    <property type="component" value="Unassembled WGS sequence"/>
</dbReference>
<evidence type="ECO:0000313" key="1">
    <source>
        <dbReference type="EMBL" id="ERF61094.1"/>
    </source>
</evidence>
<name>U2L2P9_TRESO</name>
<evidence type="ECO:0000313" key="3">
    <source>
        <dbReference type="Proteomes" id="UP000016412"/>
    </source>
</evidence>
<dbReference type="Proteomes" id="UP000016412">
    <property type="component" value="Unassembled WGS sequence"/>
</dbReference>
<dbReference type="STRING" id="1125725.HMPREF1325_1608"/>
<dbReference type="PATRIC" id="fig|1125725.3.peg.892"/>
<dbReference type="OrthoDB" id="9805708at2"/>
<dbReference type="eggNOG" id="ENOG503025Y">
    <property type="taxonomic scope" value="Bacteria"/>
</dbReference>
<protein>
    <submittedName>
        <fullName evidence="1">Uncharacterized protein</fullName>
    </submittedName>
</protein>
<keyword evidence="4" id="KW-1185">Reference proteome</keyword>
<gene>
    <name evidence="2" type="ORF">HMPREF0860_0636</name>
    <name evidence="1" type="ORF">HMPREF1325_1608</name>
</gene>
<dbReference type="EMBL" id="AUZJ01000017">
    <property type="protein sequence ID" value="ERF61094.1"/>
    <property type="molecule type" value="Genomic_DNA"/>
</dbReference>
<dbReference type="AlphaFoldDB" id="U2L2P9"/>
<sequence length="151" mass="17780">MCTECYADEDRITPLLNPEECLKNHTQYICGTCGRCICIDRTKNGLQRWNFPFKSPAIAKLYVRTADYTMKKSCGIYEIKSASGRIFYKIFSDEAELQTYLQNSKDKTCSGKKPFFSQSRYREFPNTQVRRLSDDEALRYMSERETRRSKR</sequence>
<dbReference type="EMBL" id="AVQI01000006">
    <property type="protein sequence ID" value="ERK05007.1"/>
    <property type="molecule type" value="Genomic_DNA"/>
</dbReference>
<reference evidence="3 4" key="1">
    <citation type="submission" date="2013-08" db="EMBL/GenBank/DDBJ databases">
        <authorList>
            <person name="Durkin A.S."/>
            <person name="Haft D.R."/>
            <person name="McCorrison J."/>
            <person name="Torralba M."/>
            <person name="Gillis M."/>
            <person name="Haft D.H."/>
            <person name="Methe B."/>
            <person name="Sutton G."/>
            <person name="Nelson K.E."/>
        </authorList>
    </citation>
    <scope>NUCLEOTIDE SEQUENCE [LARGE SCALE GENOMIC DNA]</scope>
    <source>
        <strain evidence="2 4">ATCC 35536</strain>
        <strain evidence="1 3">VPI DR56BR1116</strain>
    </source>
</reference>
<evidence type="ECO:0000313" key="4">
    <source>
        <dbReference type="Proteomes" id="UP000016646"/>
    </source>
</evidence>